<evidence type="ECO:0000256" key="6">
    <source>
        <dbReference type="SAM" id="Phobius"/>
    </source>
</evidence>
<evidence type="ECO:0000256" key="3">
    <source>
        <dbReference type="ARBA" id="ARBA00022989"/>
    </source>
</evidence>
<evidence type="ECO:0000313" key="8">
    <source>
        <dbReference type="Proteomes" id="UP000006514"/>
    </source>
</evidence>
<dbReference type="AlphaFoldDB" id="J0WY92"/>
<evidence type="ECO:0000256" key="4">
    <source>
        <dbReference type="ARBA" id="ARBA00023136"/>
    </source>
</evidence>
<dbReference type="InParanoid" id="J0WY92"/>
<comment type="subcellular location">
    <subcellularLocation>
        <location evidence="1">Membrane</location>
        <topology evidence="1">Multi-pass membrane protein</topology>
    </subcellularLocation>
</comment>
<dbReference type="Proteomes" id="UP000006514">
    <property type="component" value="Unassembled WGS sequence"/>
</dbReference>
<protein>
    <submittedName>
        <fullName evidence="7">DUF300-domain-containing protein</fullName>
    </submittedName>
</protein>
<evidence type="ECO:0000256" key="5">
    <source>
        <dbReference type="SAM" id="MobiDB-lite"/>
    </source>
</evidence>
<evidence type="ECO:0000256" key="1">
    <source>
        <dbReference type="ARBA" id="ARBA00004141"/>
    </source>
</evidence>
<keyword evidence="2 6" id="KW-0812">Transmembrane</keyword>
<dbReference type="EMBL" id="JH687798">
    <property type="protein sequence ID" value="EJD40879.1"/>
    <property type="molecule type" value="Genomic_DNA"/>
</dbReference>
<keyword evidence="4 6" id="KW-0472">Membrane</keyword>
<feature type="transmembrane region" description="Helical" evidence="6">
    <location>
        <begin position="278"/>
        <end position="297"/>
    </location>
</feature>
<dbReference type="SMART" id="SM01417">
    <property type="entry name" value="Solute_trans_a"/>
    <property type="match status" value="1"/>
</dbReference>
<feature type="region of interest" description="Disordered" evidence="5">
    <location>
        <begin position="344"/>
        <end position="584"/>
    </location>
</feature>
<feature type="transmembrane region" description="Helical" evidence="6">
    <location>
        <begin position="198"/>
        <end position="219"/>
    </location>
</feature>
<dbReference type="GO" id="GO:0016020">
    <property type="term" value="C:membrane"/>
    <property type="evidence" value="ECO:0007669"/>
    <property type="project" value="UniProtKB-SubCell"/>
</dbReference>
<dbReference type="KEGG" id="adl:AURDEDRAFT_90762"/>
<gene>
    <name evidence="7" type="ORF">AURDEDRAFT_90762</name>
</gene>
<dbReference type="Pfam" id="PF03619">
    <property type="entry name" value="Solute_trans_a"/>
    <property type="match status" value="1"/>
</dbReference>
<dbReference type="OMA" id="NIMGHAR"/>
<keyword evidence="3 6" id="KW-1133">Transmembrane helix</keyword>
<accession>J0WY92</accession>
<reference evidence="8" key="1">
    <citation type="journal article" date="2012" name="Science">
        <title>The Paleozoic origin of enzymatic lignin decomposition reconstructed from 31 fungal genomes.</title>
        <authorList>
            <person name="Floudas D."/>
            <person name="Binder M."/>
            <person name="Riley R."/>
            <person name="Barry K."/>
            <person name="Blanchette R.A."/>
            <person name="Henrissat B."/>
            <person name="Martinez A.T."/>
            <person name="Otillar R."/>
            <person name="Spatafora J.W."/>
            <person name="Yadav J.S."/>
            <person name="Aerts A."/>
            <person name="Benoit I."/>
            <person name="Boyd A."/>
            <person name="Carlson A."/>
            <person name="Copeland A."/>
            <person name="Coutinho P.M."/>
            <person name="de Vries R.P."/>
            <person name="Ferreira P."/>
            <person name="Findley K."/>
            <person name="Foster B."/>
            <person name="Gaskell J."/>
            <person name="Glotzer D."/>
            <person name="Gorecki P."/>
            <person name="Heitman J."/>
            <person name="Hesse C."/>
            <person name="Hori C."/>
            <person name="Igarashi K."/>
            <person name="Jurgens J.A."/>
            <person name="Kallen N."/>
            <person name="Kersten P."/>
            <person name="Kohler A."/>
            <person name="Kuees U."/>
            <person name="Kumar T.K.A."/>
            <person name="Kuo A."/>
            <person name="LaButti K."/>
            <person name="Larrondo L.F."/>
            <person name="Lindquist E."/>
            <person name="Ling A."/>
            <person name="Lombard V."/>
            <person name="Lucas S."/>
            <person name="Lundell T."/>
            <person name="Martin R."/>
            <person name="McLaughlin D.J."/>
            <person name="Morgenstern I."/>
            <person name="Morin E."/>
            <person name="Murat C."/>
            <person name="Nagy L.G."/>
            <person name="Nolan M."/>
            <person name="Ohm R.A."/>
            <person name="Patyshakuliyeva A."/>
            <person name="Rokas A."/>
            <person name="Ruiz-Duenas F.J."/>
            <person name="Sabat G."/>
            <person name="Salamov A."/>
            <person name="Samejima M."/>
            <person name="Schmutz J."/>
            <person name="Slot J.C."/>
            <person name="St John F."/>
            <person name="Stenlid J."/>
            <person name="Sun H."/>
            <person name="Sun S."/>
            <person name="Syed K."/>
            <person name="Tsang A."/>
            <person name="Wiebenga A."/>
            <person name="Young D."/>
            <person name="Pisabarro A."/>
            <person name="Eastwood D.C."/>
            <person name="Martin F."/>
            <person name="Cullen D."/>
            <person name="Grigoriev I.V."/>
            <person name="Hibbett D.S."/>
        </authorList>
    </citation>
    <scope>NUCLEOTIDE SEQUENCE [LARGE SCALE GENOMIC DNA]</scope>
    <source>
        <strain evidence="8">TFB10046</strain>
    </source>
</reference>
<feature type="compositionally biased region" description="Low complexity" evidence="5">
    <location>
        <begin position="490"/>
        <end position="534"/>
    </location>
</feature>
<organism evidence="7 8">
    <name type="scientific">Auricularia subglabra (strain TFB-10046 / SS5)</name>
    <name type="common">White-rot fungus</name>
    <name type="synonym">Auricularia delicata (strain TFB10046)</name>
    <dbReference type="NCBI Taxonomy" id="717982"/>
    <lineage>
        <taxon>Eukaryota</taxon>
        <taxon>Fungi</taxon>
        <taxon>Dikarya</taxon>
        <taxon>Basidiomycota</taxon>
        <taxon>Agaricomycotina</taxon>
        <taxon>Agaricomycetes</taxon>
        <taxon>Auriculariales</taxon>
        <taxon>Auriculariaceae</taxon>
        <taxon>Auricularia</taxon>
    </lineage>
</organism>
<dbReference type="OrthoDB" id="5348404at2759"/>
<sequence>MSNATCPETNAAKIDQSHFWQDGELNWDAHRIGWAISGGCAALTVLITIFTVLGHARNYHVPDQQRQIIRILYMPPVFAIISFFSYRFFRAYTYYELAEVVYEAFTISAFTLLIISYVAETASDNTAEAALQRKDKKPLPMPFCCWRYRPTKAYFMYTVKWSVMQYVIIRPLASIAGIICEAFDVLCEQSWAPHFAHIWLSAVDFVCISIALYGLWVFYTLTKAELDGRRPFAKFLCIKLIVFFTFYQQFVFSILQYYGVIKETEFWTVTNISDGLNALVTTIEMVFFALLMAWAYPNSEYRGKGERTSPGRAIWDSINFSDFAAEIWASLKFFFGYARNDPGTRTPKVDKPHGADFGDAFGLHKPPPSGGAQGGQQNIPMQQQARYTPQQQMRYPSQQQEQEHSAPQQRDPRYGSQRSQQQDGRYQQLQDPQDQPQPDRRYQQPQQQQDPRYQQQQDPRYQQQPDPRYQQQQQQQDPRYQQQDPRHQQQQDPRYQQPQDPRYQQQQDPRYQQQQGRYASQPQQQQQQQQQRYPARQDDVELGYNHSHAPSAYPPQTKPWGRGESAESPIARPSRDSVVYGEAM</sequence>
<feature type="compositionally biased region" description="Low complexity" evidence="5">
    <location>
        <begin position="375"/>
        <end position="436"/>
    </location>
</feature>
<feature type="transmembrane region" description="Helical" evidence="6">
    <location>
        <begin position="100"/>
        <end position="119"/>
    </location>
</feature>
<feature type="compositionally biased region" description="Basic and acidic residues" evidence="5">
    <location>
        <begin position="347"/>
        <end position="356"/>
    </location>
</feature>
<feature type="transmembrane region" description="Helical" evidence="6">
    <location>
        <begin position="240"/>
        <end position="258"/>
    </location>
</feature>
<dbReference type="eggNOG" id="KOG2641">
    <property type="taxonomic scope" value="Eukaryota"/>
</dbReference>
<name>J0WY92_AURST</name>
<evidence type="ECO:0000313" key="7">
    <source>
        <dbReference type="EMBL" id="EJD40879.1"/>
    </source>
</evidence>
<dbReference type="InterPro" id="IPR005178">
    <property type="entry name" value="Ostalpha/TMEM184C"/>
</dbReference>
<proteinExistence type="predicted"/>
<feature type="transmembrane region" description="Helical" evidence="6">
    <location>
        <begin position="32"/>
        <end position="56"/>
    </location>
</feature>
<evidence type="ECO:0000256" key="2">
    <source>
        <dbReference type="ARBA" id="ARBA00022692"/>
    </source>
</evidence>
<keyword evidence="8" id="KW-1185">Reference proteome</keyword>
<feature type="transmembrane region" description="Helical" evidence="6">
    <location>
        <begin position="68"/>
        <end position="88"/>
    </location>
</feature>
<dbReference type="PANTHER" id="PTHR23423">
    <property type="entry name" value="ORGANIC SOLUTE TRANSPORTER-RELATED"/>
    <property type="match status" value="1"/>
</dbReference>
<feature type="transmembrane region" description="Helical" evidence="6">
    <location>
        <begin position="167"/>
        <end position="186"/>
    </location>
</feature>
<feature type="compositionally biased region" description="Low complexity" evidence="5">
    <location>
        <begin position="443"/>
        <end position="483"/>
    </location>
</feature>